<sequence length="30" mass="3512">MPKRKITPDTWKQLEAEYESWDGTGTIENS</sequence>
<proteinExistence type="predicted"/>
<name>A0A6J7QFS9_9ZZZZ</name>
<evidence type="ECO:0000313" key="2">
    <source>
        <dbReference type="EMBL" id="CAB4853105.1"/>
    </source>
</evidence>
<organism evidence="3">
    <name type="scientific">freshwater metagenome</name>
    <dbReference type="NCBI Taxonomy" id="449393"/>
    <lineage>
        <taxon>unclassified sequences</taxon>
        <taxon>metagenomes</taxon>
        <taxon>ecological metagenomes</taxon>
    </lineage>
</organism>
<dbReference type="EMBL" id="CAESGF010000055">
    <property type="protein sequence ID" value="CAB4365842.1"/>
    <property type="molecule type" value="Genomic_DNA"/>
</dbReference>
<dbReference type="EMBL" id="CAFBIY010000201">
    <property type="protein sequence ID" value="CAB4853105.1"/>
    <property type="molecule type" value="Genomic_DNA"/>
</dbReference>
<accession>A0A6J7QFS9</accession>
<reference evidence="3" key="1">
    <citation type="submission" date="2020-05" db="EMBL/GenBank/DDBJ databases">
        <authorList>
            <person name="Chiriac C."/>
            <person name="Salcher M."/>
            <person name="Ghai R."/>
            <person name="Kavagutti S V."/>
        </authorList>
    </citation>
    <scope>NUCLEOTIDE SEQUENCE</scope>
</reference>
<evidence type="ECO:0000313" key="3">
    <source>
        <dbReference type="EMBL" id="CAB5016560.1"/>
    </source>
</evidence>
<protein>
    <submittedName>
        <fullName evidence="3">Unannotated protein</fullName>
    </submittedName>
</protein>
<evidence type="ECO:0000313" key="1">
    <source>
        <dbReference type="EMBL" id="CAB4365842.1"/>
    </source>
</evidence>
<dbReference type="AlphaFoldDB" id="A0A6J7QFS9"/>
<dbReference type="EMBL" id="CAFBOL010000137">
    <property type="protein sequence ID" value="CAB5016560.1"/>
    <property type="molecule type" value="Genomic_DNA"/>
</dbReference>
<gene>
    <name evidence="2" type="ORF">UFOPK3267_02629</name>
    <name evidence="3" type="ORF">UFOPK3931_03111</name>
    <name evidence="1" type="ORF">UFOPK4189_03586</name>
</gene>